<dbReference type="Gene3D" id="3.40.140.10">
    <property type="entry name" value="Cytidine Deaminase, domain 2"/>
    <property type="match status" value="1"/>
</dbReference>
<protein>
    <recommendedName>
        <fullName evidence="2">eIF3h C-terminal domain-containing protein</fullName>
    </recommendedName>
</protein>
<reference evidence="3" key="1">
    <citation type="journal article" date="2023" name="BMC Genomics">
        <title>Chromosome-level genome assemblies of Cutaneotrichosporon spp. (Trichosporonales, Basidiomycota) reveal imbalanced evolution between nucleotide sequences and chromosome synteny.</title>
        <authorList>
            <person name="Kobayashi Y."/>
            <person name="Kayamori A."/>
            <person name="Aoki K."/>
            <person name="Shiwa Y."/>
            <person name="Matsutani M."/>
            <person name="Fujita N."/>
            <person name="Sugita T."/>
            <person name="Iwasaki W."/>
            <person name="Tanaka N."/>
            <person name="Takashima M."/>
        </authorList>
    </citation>
    <scope>NUCLEOTIDE SEQUENCE</scope>
    <source>
        <strain evidence="3">HIS016</strain>
    </source>
</reference>
<evidence type="ECO:0000313" key="3">
    <source>
        <dbReference type="EMBL" id="GMK56770.1"/>
    </source>
</evidence>
<dbReference type="EMBL" id="BTCM01000003">
    <property type="protein sequence ID" value="GMK56770.1"/>
    <property type="molecule type" value="Genomic_DNA"/>
</dbReference>
<evidence type="ECO:0000259" key="2">
    <source>
        <dbReference type="Pfam" id="PF19445"/>
    </source>
</evidence>
<feature type="region of interest" description="Disordered" evidence="1">
    <location>
        <begin position="315"/>
        <end position="334"/>
    </location>
</feature>
<feature type="domain" description="eIF3h C-terminal" evidence="2">
    <location>
        <begin position="187"/>
        <end position="371"/>
    </location>
</feature>
<accession>A0AAD3TUM2</accession>
<dbReference type="Pfam" id="PF19445">
    <property type="entry name" value="eIF3h_C"/>
    <property type="match status" value="1"/>
</dbReference>
<comment type="caution">
    <text evidence="3">The sequence shown here is derived from an EMBL/GenBank/DDBJ whole genome shotgun (WGS) entry which is preliminary data.</text>
</comment>
<feature type="region of interest" description="Disordered" evidence="1">
    <location>
        <begin position="64"/>
        <end position="87"/>
    </location>
</feature>
<dbReference type="AlphaFoldDB" id="A0AAD3TUM2"/>
<reference evidence="3" key="2">
    <citation type="submission" date="2023-06" db="EMBL/GenBank/DDBJ databases">
        <authorList>
            <person name="Kobayashi Y."/>
            <person name="Kayamori A."/>
            <person name="Aoki K."/>
            <person name="Shiwa Y."/>
            <person name="Fujita N."/>
            <person name="Sugita T."/>
            <person name="Iwasaki W."/>
            <person name="Tanaka N."/>
            <person name="Takashima M."/>
        </authorList>
    </citation>
    <scope>NUCLEOTIDE SEQUENCE</scope>
    <source>
        <strain evidence="3">HIS016</strain>
    </source>
</reference>
<gene>
    <name evidence="3" type="ORF">CspeluHIS016_0306100</name>
</gene>
<evidence type="ECO:0000313" key="4">
    <source>
        <dbReference type="Proteomes" id="UP001222932"/>
    </source>
</evidence>
<evidence type="ECO:0000256" key="1">
    <source>
        <dbReference type="SAM" id="MobiDB-lite"/>
    </source>
</evidence>
<name>A0AAD3TUM2_9TREE</name>
<keyword evidence="4" id="KW-1185">Reference proteome</keyword>
<organism evidence="3 4">
    <name type="scientific">Cutaneotrichosporon spelunceum</name>
    <dbReference type="NCBI Taxonomy" id="1672016"/>
    <lineage>
        <taxon>Eukaryota</taxon>
        <taxon>Fungi</taxon>
        <taxon>Dikarya</taxon>
        <taxon>Basidiomycota</taxon>
        <taxon>Agaricomycotina</taxon>
        <taxon>Tremellomycetes</taxon>
        <taxon>Trichosporonales</taxon>
        <taxon>Trichosporonaceae</taxon>
        <taxon>Cutaneotrichosporon</taxon>
    </lineage>
</organism>
<dbReference type="Proteomes" id="UP001222932">
    <property type="component" value="Unassembled WGS sequence"/>
</dbReference>
<dbReference type="InterPro" id="IPR045810">
    <property type="entry name" value="eIF3h_C"/>
</dbReference>
<feature type="compositionally biased region" description="Basic and acidic residues" evidence="1">
    <location>
        <begin position="315"/>
        <end position="327"/>
    </location>
</feature>
<proteinExistence type="predicted"/>
<sequence length="383" mass="40546">MTSMAAAIAASLPAQVAPTPAPAPAPAKVPARMEGFLDVEAAREVESVKLNSLAFLKISKHSTDTLPQPPAHSFQQDRQAPPHTALSSHPDALGILLGLDLDGVMEVEDCFALPGGESSLGASSYSTRLLIHLREVQTPDSPVGVYLSTHNGGFITRGAVDLLVAVENAAGRGKAILVIHDASKAAASGDLSIKAYKLSEGARTAAKEGKWDANALQENKITASTMLTSLPVTITSSSLVGAFLTTLTTSATEVRPTLAAPAVPLPPTFAPLVNPLPTSLPENLSNTLDGLQLYSHEANNLAFMNRQLQREKAKHENMVKEREEENARRRKAGQAELPIISSEFRSATKEHSRLEMLCLQGQVDGLAKSMGAEAGKGLVRCYL</sequence>